<reference evidence="3" key="1">
    <citation type="submission" date="2016-10" db="EMBL/GenBank/DDBJ databases">
        <authorList>
            <person name="Varghese N."/>
            <person name="Submissions S."/>
        </authorList>
    </citation>
    <scope>NUCLEOTIDE SEQUENCE [LARGE SCALE GENOMIC DNA]</scope>
    <source>
        <strain evidence="3">LMG 2223</strain>
    </source>
</reference>
<evidence type="ECO:0000313" key="2">
    <source>
        <dbReference type="EMBL" id="SDU94868.1"/>
    </source>
</evidence>
<keyword evidence="3" id="KW-1185">Reference proteome</keyword>
<dbReference type="EMBL" id="LT629802">
    <property type="protein sequence ID" value="SDU94868.1"/>
    <property type="molecule type" value="Genomic_DNA"/>
</dbReference>
<evidence type="ECO:0000256" key="1">
    <source>
        <dbReference type="SAM" id="SignalP"/>
    </source>
</evidence>
<feature type="chain" id="PRO_5030027521" evidence="1">
    <location>
        <begin position="28"/>
        <end position="45"/>
    </location>
</feature>
<organism evidence="2 3">
    <name type="scientific">Pseudomonas mucidolens</name>
    <dbReference type="NCBI Taxonomy" id="46679"/>
    <lineage>
        <taxon>Bacteria</taxon>
        <taxon>Pseudomonadati</taxon>
        <taxon>Pseudomonadota</taxon>
        <taxon>Gammaproteobacteria</taxon>
        <taxon>Pseudomonadales</taxon>
        <taxon>Pseudomonadaceae</taxon>
        <taxon>Pseudomonas</taxon>
    </lineage>
</organism>
<dbReference type="AlphaFoldDB" id="A0A1H2MPG2"/>
<sequence>MMAKLTGSRALLICGGLLWAAGQSAHAANSLTIRGGYRGSSGVRY</sequence>
<accession>A0A1H2MPG2</accession>
<keyword evidence="1" id="KW-0732">Signal</keyword>
<gene>
    <name evidence="2" type="ORF">SAMN05216202_2090</name>
</gene>
<proteinExistence type="predicted"/>
<name>A0A1H2MPG2_9PSED</name>
<dbReference type="Proteomes" id="UP000198600">
    <property type="component" value="Chromosome I"/>
</dbReference>
<dbReference type="STRING" id="46679.SAMN05216202_2090"/>
<protein>
    <submittedName>
        <fullName evidence="2">Uncharacterized protein</fullName>
    </submittedName>
</protein>
<evidence type="ECO:0000313" key="3">
    <source>
        <dbReference type="Proteomes" id="UP000198600"/>
    </source>
</evidence>
<feature type="signal peptide" evidence="1">
    <location>
        <begin position="1"/>
        <end position="27"/>
    </location>
</feature>